<dbReference type="EMBL" id="MG693111">
    <property type="protein sequence ID" value="AWV66978.1"/>
    <property type="molecule type" value="Genomic_DNA"/>
</dbReference>
<evidence type="ECO:0000256" key="2">
    <source>
        <dbReference type="ARBA" id="ARBA00022562"/>
    </source>
</evidence>
<evidence type="ECO:0000256" key="3">
    <source>
        <dbReference type="ARBA" id="ARBA00022705"/>
    </source>
</evidence>
<protein>
    <submittedName>
        <fullName evidence="7">Structural ORFs</fullName>
    </submittedName>
</protein>
<evidence type="ECO:0000256" key="5">
    <source>
        <dbReference type="ARBA" id="ARBA00022840"/>
    </source>
</evidence>
<reference evidence="7" key="1">
    <citation type="journal article" date="2018" name="Virus Evol.">
        <title>Cameroonian fruit bats harbor divergent viruses, including rotavirus H, bastroviruses, and picobirnaviruses using an alternative genetic code.</title>
        <authorList>
            <person name="Yinda C.K."/>
            <person name="Ghogomu S.M."/>
            <person name="Conceicao-Neto N."/>
            <person name="Beller L."/>
            <person name="Deboutte W."/>
            <person name="Vanhulle E."/>
            <person name="Maes P."/>
            <person name="Van Ranst M."/>
            <person name="Matthijnssens J."/>
        </authorList>
    </citation>
    <scope>NUCLEOTIDE SEQUENCE</scope>
    <source>
        <strain evidence="7">CMRBtDV3</strain>
    </source>
</reference>
<dbReference type="GO" id="GO:0006260">
    <property type="term" value="P:DNA replication"/>
    <property type="evidence" value="ECO:0007669"/>
    <property type="project" value="UniProtKB-KW"/>
</dbReference>
<keyword evidence="5" id="KW-0067">ATP-binding</keyword>
<dbReference type="Pfam" id="PF01057">
    <property type="entry name" value="Parvo_NS1"/>
    <property type="match status" value="1"/>
</dbReference>
<feature type="domain" description="SF3 helicase" evidence="6">
    <location>
        <begin position="442"/>
        <end position="610"/>
    </location>
</feature>
<dbReference type="InterPro" id="IPR027417">
    <property type="entry name" value="P-loop_NTPase"/>
</dbReference>
<dbReference type="GO" id="GO:0005524">
    <property type="term" value="F:ATP binding"/>
    <property type="evidence" value="ECO:0007669"/>
    <property type="project" value="UniProtKB-KW"/>
</dbReference>
<keyword evidence="2" id="KW-1048">Host nucleus</keyword>
<dbReference type="InterPro" id="IPR001257">
    <property type="entry name" value="Parvovirus_NS1_helicase"/>
</dbReference>
<keyword evidence="4" id="KW-0547">Nucleotide-binding</keyword>
<name>A0A2Z4EVH3_9VIRU</name>
<evidence type="ECO:0000259" key="6">
    <source>
        <dbReference type="PROSITE" id="PS51206"/>
    </source>
</evidence>
<accession>A0A2Z4EVH3</accession>
<comment type="subcellular location">
    <subcellularLocation>
        <location evidence="1">Host nucleus</location>
    </subcellularLocation>
</comment>
<dbReference type="SUPFAM" id="SSF52540">
    <property type="entry name" value="P-loop containing nucleoside triphosphate hydrolases"/>
    <property type="match status" value="1"/>
</dbReference>
<evidence type="ECO:0000313" key="7">
    <source>
        <dbReference type="EMBL" id="AWV66978.1"/>
    </source>
</evidence>
<evidence type="ECO:0000256" key="1">
    <source>
        <dbReference type="ARBA" id="ARBA00004147"/>
    </source>
</evidence>
<organism evidence="7">
    <name type="scientific">Ambidensovirus sp</name>
    <dbReference type="NCBI Taxonomy" id="2050976"/>
    <lineage>
        <taxon>Viruses</taxon>
        <taxon>Monodnaviria</taxon>
        <taxon>Shotokuvirae</taxon>
        <taxon>Cossaviricota</taxon>
        <taxon>Quintoviricetes</taxon>
        <taxon>Piccovirales</taxon>
        <taxon>Parvoviridae</taxon>
        <taxon>Densovirinae</taxon>
        <taxon>Protoambidensovirus</taxon>
        <taxon>Protoambidensovirus incertum3</taxon>
    </lineage>
</organism>
<dbReference type="GO" id="GO:0042025">
    <property type="term" value="C:host cell nucleus"/>
    <property type="evidence" value="ECO:0007669"/>
    <property type="project" value="UniProtKB-SubCell"/>
</dbReference>
<dbReference type="PROSITE" id="PS51206">
    <property type="entry name" value="SF3_HELICASE_1"/>
    <property type="match status" value="1"/>
</dbReference>
<evidence type="ECO:0000256" key="4">
    <source>
        <dbReference type="ARBA" id="ARBA00022741"/>
    </source>
</evidence>
<dbReference type="Gene3D" id="3.40.50.300">
    <property type="entry name" value="P-loop containing nucleotide triphosphate hydrolases"/>
    <property type="match status" value="1"/>
</dbReference>
<sequence length="671" mass="77135">MGGGNRVCGVSRVCCCHAPHYVYNLCTVKYFYLRYYCFGHYKKRMVRSFISEDVNMSEEANTTVRTCTPEWSSVPEGFGRIFGDAPVSEEFEVFGVTQGGDPDYSSRRRDMETDEERSYAVDNDLGRTTCIRCFLEGRLDQVLKGQRLCHQIYYPTGRLPYPHGRNSVLGITKGHTWQGATHHDRRNSVVSLHIEKDGDWDKSHLHVVHSCDSYYRRSTCTCRGYVDFRPAGLAFKRSYAAAGADRGRSLLLYLSKDGRNIQEVNFADGAASWNQSYGPFPVHDGCDRTNEDTSRYEETYTYGFPRVCNVGCGADVNSRGVRSQLFTGEGSDSPNKRGQWNIAMGEKAAAAVLKWFPEDQTSLALIPEFKTEFPQLYWDQQKRKQVLDVAFEDATKAWLFAPLEEIIAKRWANPLSFLRNNHKPYYSPQISADILMRLVLEQNDSNIERAIEFISNVITVVDKKLPKQNTIVIIGEPSSGKTYFIHSLLTLLWKYGQIRNNKKNGDSFTYQDALGCRAVEWNECLLMGKEEIETAKMVWEGAPTPINVKYKSNQRMQRTPLFVTSNGSPWRMCQQEARAFQQRAFVHYWKSASWLKFFGLYPNPLAWKTIYETYEDHDAWNRVPSITELHLQVSPPVNPDIFFDSWVKENVADEERHDIIANCILYHRDTD</sequence>
<proteinExistence type="predicted"/>
<keyword evidence="3" id="KW-0235">DNA replication</keyword>
<dbReference type="GO" id="GO:0019079">
    <property type="term" value="P:viral genome replication"/>
    <property type="evidence" value="ECO:0007669"/>
    <property type="project" value="InterPro"/>
</dbReference>
<dbReference type="InterPro" id="IPR014015">
    <property type="entry name" value="Helicase_SF3_DNA-vir"/>
</dbReference>